<dbReference type="SUPFAM" id="SSF51261">
    <property type="entry name" value="Duplicated hybrid motif"/>
    <property type="match status" value="1"/>
</dbReference>
<reference evidence="4" key="1">
    <citation type="submission" date="2018-05" db="EMBL/GenBank/DDBJ databases">
        <authorList>
            <person name="Lanie J.A."/>
            <person name="Ng W.-L."/>
            <person name="Kazmierczak K.M."/>
            <person name="Andrzejewski T.M."/>
            <person name="Davidsen T.M."/>
            <person name="Wayne K.J."/>
            <person name="Tettelin H."/>
            <person name="Glass J.I."/>
            <person name="Rusch D."/>
            <person name="Podicherti R."/>
            <person name="Tsui H.-C.T."/>
            <person name="Winkler M.E."/>
        </authorList>
    </citation>
    <scope>NUCLEOTIDE SEQUENCE</scope>
</reference>
<feature type="coiled-coil region" evidence="2">
    <location>
        <begin position="3"/>
        <end position="76"/>
    </location>
</feature>
<dbReference type="AlphaFoldDB" id="A0A381N3Y9"/>
<accession>A0A381N3Y9</accession>
<keyword evidence="2" id="KW-0175">Coiled coil</keyword>
<protein>
    <recommendedName>
        <fullName evidence="3">M23ase beta-sheet core domain-containing protein</fullName>
    </recommendedName>
</protein>
<feature type="domain" description="M23ase beta-sheet core" evidence="3">
    <location>
        <begin position="124"/>
        <end position="217"/>
    </location>
</feature>
<dbReference type="PANTHER" id="PTHR21666:SF289">
    <property type="entry name" value="L-ALA--D-GLU ENDOPEPTIDASE"/>
    <property type="match status" value="1"/>
</dbReference>
<name>A0A381N3Y9_9ZZZZ</name>
<dbReference type="EMBL" id="UINC01000110">
    <property type="protein sequence ID" value="SUZ49237.1"/>
    <property type="molecule type" value="Genomic_DNA"/>
</dbReference>
<evidence type="ECO:0000259" key="3">
    <source>
        <dbReference type="Pfam" id="PF01551"/>
    </source>
</evidence>
<dbReference type="Gene3D" id="2.70.70.10">
    <property type="entry name" value="Glucose Permease (Domain IIA)"/>
    <property type="match status" value="1"/>
</dbReference>
<evidence type="ECO:0000313" key="4">
    <source>
        <dbReference type="EMBL" id="SUZ49237.1"/>
    </source>
</evidence>
<dbReference type="Pfam" id="PF01551">
    <property type="entry name" value="Peptidase_M23"/>
    <property type="match status" value="1"/>
</dbReference>
<organism evidence="4">
    <name type="scientific">marine metagenome</name>
    <dbReference type="NCBI Taxonomy" id="408172"/>
    <lineage>
        <taxon>unclassified sequences</taxon>
        <taxon>metagenomes</taxon>
        <taxon>ecological metagenomes</taxon>
    </lineage>
</organism>
<proteinExistence type="predicted"/>
<dbReference type="InterPro" id="IPR011055">
    <property type="entry name" value="Dup_hybrid_motif"/>
</dbReference>
<dbReference type="InterPro" id="IPR050570">
    <property type="entry name" value="Cell_wall_metabolism_enzyme"/>
</dbReference>
<dbReference type="GO" id="GO:0004222">
    <property type="term" value="F:metalloendopeptidase activity"/>
    <property type="evidence" value="ECO:0007669"/>
    <property type="project" value="TreeGrafter"/>
</dbReference>
<dbReference type="PANTHER" id="PTHR21666">
    <property type="entry name" value="PEPTIDASE-RELATED"/>
    <property type="match status" value="1"/>
</dbReference>
<gene>
    <name evidence="4" type="ORF">METZ01_LOCUS2091</name>
</gene>
<dbReference type="CDD" id="cd12797">
    <property type="entry name" value="M23_peptidase"/>
    <property type="match status" value="1"/>
</dbReference>
<dbReference type="InterPro" id="IPR016047">
    <property type="entry name" value="M23ase_b-sheet_dom"/>
</dbReference>
<sequence length="224" mass="25871">MNLETALRKKRRLKRDREVTLAEVRNKKRKEQRELTRIRQSQKELKTFLSEKEEGVQQLESIIAKIREDFTRFEREDRIRRQQMALKAKEFPKLKGQLAWPAEGRVITKFGRQWNPKLKTTTENPGIDIKGKPGSEVRTVLGGIVTTITFIRGYGTTIIIDHGNGFYTVYSHVTNLETNEDSEVRGGDVIAYMGDSGSINGSQLHFEVWGQGKKLNPENWLLKK</sequence>
<evidence type="ECO:0000256" key="2">
    <source>
        <dbReference type="SAM" id="Coils"/>
    </source>
</evidence>
<keyword evidence="1" id="KW-0732">Signal</keyword>
<evidence type="ECO:0000256" key="1">
    <source>
        <dbReference type="ARBA" id="ARBA00022729"/>
    </source>
</evidence>